<organism evidence="1 2">
    <name type="scientific">Candidatus Ordinivivax streblomastigis</name>
    <dbReference type="NCBI Taxonomy" id="2540710"/>
    <lineage>
        <taxon>Bacteria</taxon>
        <taxon>Pseudomonadati</taxon>
        <taxon>Bacteroidota</taxon>
        <taxon>Bacteroidia</taxon>
        <taxon>Bacteroidales</taxon>
        <taxon>Candidatus Ordinivivax</taxon>
    </lineage>
</organism>
<evidence type="ECO:0000313" key="2">
    <source>
        <dbReference type="Proteomes" id="UP000324575"/>
    </source>
</evidence>
<dbReference type="AlphaFoldDB" id="A0A5M8NZK0"/>
<sequence>MKTHYLIALAIVFSFTACSPRIGCIITKTYPVNETDPSVTVFMDPNLAPTNSESLGVVSITDTGFSTKCDSVTVVELLKEEARKAGGNAVVVTEYIRPNIWRSSCHQMTGTVLRIHDFDSFAQTTDTEAQLVAIKVIQPERKLPKITLAANMGYGWRGAKLNPDLSGNDREYYKGLMSGLVGDASFNYYFNDYYGVGLIYSSYSASQSKYGYFQLDDGSTTENAHRKTNDIIQFIGPAFLMRSPTRNQKWVLDCNIGIGYLNYSSKETFLDVIGKTYGSTIGAHLALDAEYKIDQHWGIGLRLSEVVGVLGKWTTEINGQKETVSVSNPSKEGEGLGQFQLLLGIRYYIK</sequence>
<proteinExistence type="predicted"/>
<dbReference type="PROSITE" id="PS51257">
    <property type="entry name" value="PROKAR_LIPOPROTEIN"/>
    <property type="match status" value="1"/>
</dbReference>
<protein>
    <recommendedName>
        <fullName evidence="3">Outer membrane protein beta-barrel domain-containing protein</fullName>
    </recommendedName>
</protein>
<dbReference type="EMBL" id="SNRX01000017">
    <property type="protein sequence ID" value="KAA6301585.1"/>
    <property type="molecule type" value="Genomic_DNA"/>
</dbReference>
<comment type="caution">
    <text evidence="1">The sequence shown here is derived from an EMBL/GenBank/DDBJ whole genome shotgun (WGS) entry which is preliminary data.</text>
</comment>
<gene>
    <name evidence="1" type="ORF">EZS26_002329</name>
</gene>
<evidence type="ECO:0000313" key="1">
    <source>
        <dbReference type="EMBL" id="KAA6301585.1"/>
    </source>
</evidence>
<accession>A0A5M8NZK0</accession>
<reference evidence="1 2" key="1">
    <citation type="submission" date="2019-03" db="EMBL/GenBank/DDBJ databases">
        <title>Single cell metagenomics reveals metabolic interactions within the superorganism composed of flagellate Streblomastix strix and complex community of Bacteroidetes bacteria on its surface.</title>
        <authorList>
            <person name="Treitli S.C."/>
            <person name="Kolisko M."/>
            <person name="Husnik F."/>
            <person name="Keeling P."/>
            <person name="Hampl V."/>
        </authorList>
    </citation>
    <scope>NUCLEOTIDE SEQUENCE [LARGE SCALE GENOMIC DNA]</scope>
    <source>
        <strain evidence="1">St1</strain>
    </source>
</reference>
<name>A0A5M8NZK0_9BACT</name>
<evidence type="ECO:0008006" key="3">
    <source>
        <dbReference type="Google" id="ProtNLM"/>
    </source>
</evidence>
<dbReference type="Proteomes" id="UP000324575">
    <property type="component" value="Unassembled WGS sequence"/>
</dbReference>